<dbReference type="PATRIC" id="fig|155920.8.peg.2614"/>
<dbReference type="AlphaFoldDB" id="A0A060HDT8"/>
<dbReference type="Proteomes" id="UP000027215">
    <property type="component" value="Chromosome"/>
</dbReference>
<dbReference type="KEGG" id="xfs:D934_11150"/>
<dbReference type="HOGENOM" id="CLU_3384489_0_0_6"/>
<evidence type="ECO:0000313" key="2">
    <source>
        <dbReference type="Proteomes" id="UP000027215"/>
    </source>
</evidence>
<name>A0A060HDT8_XYLFS</name>
<proteinExistence type="predicted"/>
<reference evidence="1 2" key="1">
    <citation type="submission" date="2013-08" db="EMBL/GenBank/DDBJ databases">
        <authorList>
            <person name="Stouthamer R."/>
            <person name="Nunney L."/>
        </authorList>
    </citation>
    <scope>NUCLEOTIDE SEQUENCE [LARGE SCALE GENOMIC DNA]</scope>
    <source>
        <strain evidence="2">ann-1</strain>
    </source>
</reference>
<protein>
    <submittedName>
        <fullName evidence="1">Uncharacterized protein</fullName>
    </submittedName>
</protein>
<gene>
    <name evidence="1" type="ORF">D934_11150</name>
</gene>
<evidence type="ECO:0000313" key="1">
    <source>
        <dbReference type="EMBL" id="AIC11566.1"/>
    </source>
</evidence>
<dbReference type="EMBL" id="CP006696">
    <property type="protein sequence ID" value="AIC11566.1"/>
    <property type="molecule type" value="Genomic_DNA"/>
</dbReference>
<organism evidence="1 2">
    <name type="scientific">Xylella fastidiosa subsp. sandyi Ann-1</name>
    <dbReference type="NCBI Taxonomy" id="155920"/>
    <lineage>
        <taxon>Bacteria</taxon>
        <taxon>Pseudomonadati</taxon>
        <taxon>Pseudomonadota</taxon>
        <taxon>Gammaproteobacteria</taxon>
        <taxon>Lysobacterales</taxon>
        <taxon>Lysobacteraceae</taxon>
        <taxon>Xylella</taxon>
    </lineage>
</organism>
<accession>A0A060HDT8</accession>
<sequence length="33" mass="3472">MDAVHAAVGEWICDQEQFTSDGAVGAGLIFPVH</sequence>